<dbReference type="EMBL" id="JADKGY010000001">
    <property type="protein sequence ID" value="MBK9981996.1"/>
    <property type="molecule type" value="Genomic_DNA"/>
</dbReference>
<evidence type="ECO:0000313" key="3">
    <source>
        <dbReference type="EMBL" id="MBK9981996.1"/>
    </source>
</evidence>
<evidence type="ECO:0000256" key="1">
    <source>
        <dbReference type="SAM" id="Coils"/>
    </source>
</evidence>
<protein>
    <submittedName>
        <fullName evidence="3">ORF6N domain-containing protein</fullName>
    </submittedName>
</protein>
<proteinExistence type="predicted"/>
<dbReference type="Proteomes" id="UP000808337">
    <property type="component" value="Unassembled WGS sequence"/>
</dbReference>
<name>A0A9D7STX0_9BACT</name>
<feature type="coiled-coil region" evidence="1">
    <location>
        <begin position="124"/>
        <end position="151"/>
    </location>
</feature>
<evidence type="ECO:0000313" key="4">
    <source>
        <dbReference type="Proteomes" id="UP000808337"/>
    </source>
</evidence>
<dbReference type="AlphaFoldDB" id="A0A9D7STX0"/>
<dbReference type="Pfam" id="PF10543">
    <property type="entry name" value="ORF6N"/>
    <property type="match status" value="1"/>
</dbReference>
<accession>A0A9D7STX0</accession>
<organism evidence="3 4">
    <name type="scientific">Candidatus Opimibacter skivensis</name>
    <dbReference type="NCBI Taxonomy" id="2982028"/>
    <lineage>
        <taxon>Bacteria</taxon>
        <taxon>Pseudomonadati</taxon>
        <taxon>Bacteroidota</taxon>
        <taxon>Saprospiria</taxon>
        <taxon>Saprospirales</taxon>
        <taxon>Saprospiraceae</taxon>
        <taxon>Candidatus Opimibacter</taxon>
    </lineage>
</organism>
<keyword evidence="1" id="KW-0175">Coiled coil</keyword>
<gene>
    <name evidence="3" type="ORF">IPP15_06140</name>
</gene>
<sequence length="180" mass="21070">MELKTIQSHIYEIKGRKIMLDFDLAYLYEVQTKVLNQAVKRNIKRFPEDFMFQLTEREWEKLNSKADIKSTNRSQIVTSSQKHRPKATLPYAFTEQGVAMLSGVLHSDRAVNVNIAIMRAFVFIRQYALSHEDLTQKLKALETKYDKQFNDVYDAINFLLQKEDIASKQKSRKQIGFTSK</sequence>
<reference evidence="3 4" key="1">
    <citation type="submission" date="2020-10" db="EMBL/GenBank/DDBJ databases">
        <title>Connecting structure to function with the recovery of over 1000 high-quality activated sludge metagenome-assembled genomes encoding full-length rRNA genes using long-read sequencing.</title>
        <authorList>
            <person name="Singleton C.M."/>
            <person name="Petriglieri F."/>
            <person name="Kristensen J.M."/>
            <person name="Kirkegaard R.H."/>
            <person name="Michaelsen T.Y."/>
            <person name="Andersen M.H."/>
            <person name="Karst S.M."/>
            <person name="Dueholm M.S."/>
            <person name="Nielsen P.H."/>
            <person name="Albertsen M."/>
        </authorList>
    </citation>
    <scope>NUCLEOTIDE SEQUENCE [LARGE SCALE GENOMIC DNA]</scope>
    <source>
        <strain evidence="3">Ribe_18-Q3-R11-54_MAXAC.273</strain>
    </source>
</reference>
<feature type="domain" description="KilA-N DNA-binding" evidence="2">
    <location>
        <begin position="9"/>
        <end position="104"/>
    </location>
</feature>
<evidence type="ECO:0000259" key="2">
    <source>
        <dbReference type="Pfam" id="PF10543"/>
    </source>
</evidence>
<dbReference type="InterPro" id="IPR018873">
    <property type="entry name" value="KilA-N_DNA-bd_domain"/>
</dbReference>
<comment type="caution">
    <text evidence="3">The sequence shown here is derived from an EMBL/GenBank/DDBJ whole genome shotgun (WGS) entry which is preliminary data.</text>
</comment>